<dbReference type="AlphaFoldDB" id="A0A934HMP7"/>
<gene>
    <name evidence="2" type="ORF">I6U51_00080</name>
</gene>
<keyword evidence="3" id="KW-1185">Reference proteome</keyword>
<evidence type="ECO:0000313" key="3">
    <source>
        <dbReference type="Proteomes" id="UP000622687"/>
    </source>
</evidence>
<accession>A0A934HMP7</accession>
<keyword evidence="1" id="KW-0812">Transmembrane</keyword>
<protein>
    <submittedName>
        <fullName evidence="2">TIGR03987 family protein</fullName>
    </submittedName>
</protein>
<reference evidence="2" key="1">
    <citation type="submission" date="2020-12" db="EMBL/GenBank/DDBJ databases">
        <title>Clostridium thailandense sp. nov., a novel acetogenic bacterium isolated from peat land soil in Thailand.</title>
        <authorList>
            <person name="Chaikitkaew S."/>
            <person name="Birkeland N.K."/>
        </authorList>
    </citation>
    <scope>NUCLEOTIDE SEQUENCE</scope>
    <source>
        <strain evidence="2">DSM 17425</strain>
    </source>
</reference>
<sequence>MLIYAVVFMNLALLFYTVGVWAEKLGGRLKPWHLVMFFIGLACDTTGTLVMESIAKTSSTGSVIHEITGLIAIILMVIHALWATYVLIKKNEAMIAKFHKFSIAVWLIWLIPFLSGAISHMR</sequence>
<dbReference type="NCBIfam" id="TIGR03987">
    <property type="entry name" value="HsmA family protein"/>
    <property type="match status" value="1"/>
</dbReference>
<name>A0A934HMP7_9CLOT</name>
<feature type="transmembrane region" description="Helical" evidence="1">
    <location>
        <begin position="67"/>
        <end position="88"/>
    </location>
</feature>
<keyword evidence="1" id="KW-1133">Transmembrane helix</keyword>
<organism evidence="2 3">
    <name type="scientific">Clostridium aciditolerans</name>
    <dbReference type="NCBI Taxonomy" id="339861"/>
    <lineage>
        <taxon>Bacteria</taxon>
        <taxon>Bacillati</taxon>
        <taxon>Bacillota</taxon>
        <taxon>Clostridia</taxon>
        <taxon>Eubacteriales</taxon>
        <taxon>Clostridiaceae</taxon>
        <taxon>Clostridium</taxon>
    </lineage>
</organism>
<feature type="transmembrane region" description="Helical" evidence="1">
    <location>
        <begin position="100"/>
        <end position="118"/>
    </location>
</feature>
<proteinExistence type="predicted"/>
<dbReference type="EMBL" id="JAEEGB010000001">
    <property type="protein sequence ID" value="MBI6871101.1"/>
    <property type="molecule type" value="Genomic_DNA"/>
</dbReference>
<feature type="transmembrane region" description="Helical" evidence="1">
    <location>
        <begin position="6"/>
        <end position="22"/>
    </location>
</feature>
<dbReference type="Proteomes" id="UP000622687">
    <property type="component" value="Unassembled WGS sequence"/>
</dbReference>
<evidence type="ECO:0000313" key="2">
    <source>
        <dbReference type="EMBL" id="MBI6871101.1"/>
    </source>
</evidence>
<keyword evidence="1" id="KW-0472">Membrane</keyword>
<dbReference type="RefSeq" id="WP_211140570.1">
    <property type="nucleotide sequence ID" value="NZ_JAEEGB010000001.1"/>
</dbReference>
<dbReference type="InterPro" id="IPR023813">
    <property type="entry name" value="HsmA-like"/>
</dbReference>
<feature type="transmembrane region" description="Helical" evidence="1">
    <location>
        <begin position="34"/>
        <end position="55"/>
    </location>
</feature>
<comment type="caution">
    <text evidence="2">The sequence shown here is derived from an EMBL/GenBank/DDBJ whole genome shotgun (WGS) entry which is preliminary data.</text>
</comment>
<evidence type="ECO:0000256" key="1">
    <source>
        <dbReference type="SAM" id="Phobius"/>
    </source>
</evidence>